<dbReference type="Gene3D" id="3.30.1340.30">
    <property type="match status" value="1"/>
</dbReference>
<name>A0ABV7YCE4_9ACTN</name>
<dbReference type="InterPro" id="IPR007055">
    <property type="entry name" value="BON_dom"/>
</dbReference>
<protein>
    <submittedName>
        <fullName evidence="3">BON domain-containing protein</fullName>
    </submittedName>
</protein>
<feature type="compositionally biased region" description="Basic and acidic residues" evidence="1">
    <location>
        <begin position="1"/>
        <end position="12"/>
    </location>
</feature>
<feature type="region of interest" description="Disordered" evidence="1">
    <location>
        <begin position="107"/>
        <end position="152"/>
    </location>
</feature>
<dbReference type="EMBL" id="JBHRZH010000010">
    <property type="protein sequence ID" value="MFC3761843.1"/>
    <property type="molecule type" value="Genomic_DNA"/>
</dbReference>
<reference evidence="4" key="1">
    <citation type="journal article" date="2019" name="Int. J. Syst. Evol. Microbiol.">
        <title>The Global Catalogue of Microorganisms (GCM) 10K type strain sequencing project: providing services to taxonomists for standard genome sequencing and annotation.</title>
        <authorList>
            <consortium name="The Broad Institute Genomics Platform"/>
            <consortium name="The Broad Institute Genome Sequencing Center for Infectious Disease"/>
            <person name="Wu L."/>
            <person name="Ma J."/>
        </authorList>
    </citation>
    <scope>NUCLEOTIDE SEQUENCE [LARGE SCALE GENOMIC DNA]</scope>
    <source>
        <strain evidence="4">CGMCC 4.7241</strain>
    </source>
</reference>
<dbReference type="PROSITE" id="PS50914">
    <property type="entry name" value="BON"/>
    <property type="match status" value="1"/>
</dbReference>
<dbReference type="Proteomes" id="UP001595699">
    <property type="component" value="Unassembled WGS sequence"/>
</dbReference>
<evidence type="ECO:0000313" key="4">
    <source>
        <dbReference type="Proteomes" id="UP001595699"/>
    </source>
</evidence>
<feature type="domain" description="BON" evidence="2">
    <location>
        <begin position="61"/>
        <end position="129"/>
    </location>
</feature>
<comment type="caution">
    <text evidence="3">The sequence shown here is derived from an EMBL/GenBank/DDBJ whole genome shotgun (WGS) entry which is preliminary data.</text>
</comment>
<sequence length="152" mass="16520">MLGPDDRRREEQAGQAGQGRMDPATGFSPGFPPVSPWSYPGDRYYYPWWGDGFPGGDREPSDGEIKSTVVERLKQNPHTKDDTIKVDVKQRVVVLGGDVSSWLAKRAAGDDAWDTPGVVDVSNQLRPPTDLPTSPATDADPDRAELMVPGDG</sequence>
<feature type="compositionally biased region" description="Polar residues" evidence="1">
    <location>
        <begin position="121"/>
        <end position="136"/>
    </location>
</feature>
<evidence type="ECO:0000313" key="3">
    <source>
        <dbReference type="EMBL" id="MFC3761843.1"/>
    </source>
</evidence>
<feature type="region of interest" description="Disordered" evidence="1">
    <location>
        <begin position="1"/>
        <end position="34"/>
    </location>
</feature>
<keyword evidence="4" id="KW-1185">Reference proteome</keyword>
<dbReference type="Pfam" id="PF04972">
    <property type="entry name" value="BON"/>
    <property type="match status" value="1"/>
</dbReference>
<organism evidence="3 4">
    <name type="scientific">Tenggerimyces flavus</name>
    <dbReference type="NCBI Taxonomy" id="1708749"/>
    <lineage>
        <taxon>Bacteria</taxon>
        <taxon>Bacillati</taxon>
        <taxon>Actinomycetota</taxon>
        <taxon>Actinomycetes</taxon>
        <taxon>Propionibacteriales</taxon>
        <taxon>Nocardioidaceae</taxon>
        <taxon>Tenggerimyces</taxon>
    </lineage>
</organism>
<dbReference type="RefSeq" id="WP_205118368.1">
    <property type="nucleotide sequence ID" value="NZ_JAFBCM010000001.1"/>
</dbReference>
<gene>
    <name evidence="3" type="ORF">ACFOUW_13440</name>
</gene>
<accession>A0ABV7YCE4</accession>
<evidence type="ECO:0000259" key="2">
    <source>
        <dbReference type="PROSITE" id="PS50914"/>
    </source>
</evidence>
<evidence type="ECO:0000256" key="1">
    <source>
        <dbReference type="SAM" id="MobiDB-lite"/>
    </source>
</evidence>
<proteinExistence type="predicted"/>